<feature type="transmembrane region" description="Helical" evidence="8">
    <location>
        <begin position="540"/>
        <end position="561"/>
    </location>
</feature>
<evidence type="ECO:0000313" key="11">
    <source>
        <dbReference type="Proteomes" id="UP001315967"/>
    </source>
</evidence>
<keyword evidence="2 8" id="KW-0813">Transport</keyword>
<evidence type="ECO:0000256" key="4">
    <source>
        <dbReference type="ARBA" id="ARBA00022519"/>
    </source>
</evidence>
<dbReference type="EMBL" id="CP102453">
    <property type="protein sequence ID" value="UUX33466.1"/>
    <property type="molecule type" value="Genomic_DNA"/>
</dbReference>
<dbReference type="PANTHER" id="PTHR43357">
    <property type="entry name" value="INNER MEMBRANE ABC TRANSPORTER PERMEASE PROTEIN YDCV"/>
    <property type="match status" value="1"/>
</dbReference>
<evidence type="ECO:0000256" key="3">
    <source>
        <dbReference type="ARBA" id="ARBA00022475"/>
    </source>
</evidence>
<dbReference type="InterPro" id="IPR035906">
    <property type="entry name" value="MetI-like_sf"/>
</dbReference>
<dbReference type="RefSeq" id="WP_313792968.1">
    <property type="nucleotide sequence ID" value="NZ_CP102453.1"/>
</dbReference>
<evidence type="ECO:0000256" key="6">
    <source>
        <dbReference type="ARBA" id="ARBA00022989"/>
    </source>
</evidence>
<protein>
    <submittedName>
        <fullName evidence="10">Iron ABC transporter permease</fullName>
    </submittedName>
</protein>
<dbReference type="PROSITE" id="PS50928">
    <property type="entry name" value="ABC_TM1"/>
    <property type="match status" value="2"/>
</dbReference>
<evidence type="ECO:0000256" key="5">
    <source>
        <dbReference type="ARBA" id="ARBA00022692"/>
    </source>
</evidence>
<evidence type="ECO:0000256" key="2">
    <source>
        <dbReference type="ARBA" id="ARBA00022448"/>
    </source>
</evidence>
<feature type="transmembrane region" description="Helical" evidence="8">
    <location>
        <begin position="12"/>
        <end position="33"/>
    </location>
</feature>
<proteinExistence type="inferred from homology"/>
<gene>
    <name evidence="10" type="ORF">NRE15_11230</name>
</gene>
<evidence type="ECO:0000259" key="9">
    <source>
        <dbReference type="PROSITE" id="PS50928"/>
    </source>
</evidence>
<keyword evidence="3" id="KW-1003">Cell membrane</keyword>
<feature type="transmembrane region" description="Helical" evidence="8">
    <location>
        <begin position="204"/>
        <end position="224"/>
    </location>
</feature>
<feature type="domain" description="ABC transmembrane type-1" evidence="9">
    <location>
        <begin position="67"/>
        <end position="271"/>
    </location>
</feature>
<organism evidence="10 11">
    <name type="scientific">Fundicoccus culcitae</name>
    <dbReference type="NCBI Taxonomy" id="2969821"/>
    <lineage>
        <taxon>Bacteria</taxon>
        <taxon>Bacillati</taxon>
        <taxon>Bacillota</taxon>
        <taxon>Bacilli</taxon>
        <taxon>Lactobacillales</taxon>
        <taxon>Aerococcaceae</taxon>
        <taxon>Fundicoccus</taxon>
    </lineage>
</organism>
<feature type="transmembrane region" description="Helical" evidence="8">
    <location>
        <begin position="252"/>
        <end position="274"/>
    </location>
</feature>
<dbReference type="SUPFAM" id="SSF161098">
    <property type="entry name" value="MetI-like"/>
    <property type="match status" value="2"/>
</dbReference>
<feature type="domain" description="ABC transmembrane type-1" evidence="9">
    <location>
        <begin position="361"/>
        <end position="561"/>
    </location>
</feature>
<keyword evidence="4" id="KW-0997">Cell inner membrane</keyword>
<feature type="transmembrane region" description="Helical" evidence="8">
    <location>
        <begin position="107"/>
        <end position="127"/>
    </location>
</feature>
<accession>A0ABY5P4G0</accession>
<name>A0ABY5P4G0_9LACT</name>
<feature type="transmembrane region" description="Helical" evidence="8">
    <location>
        <begin position="66"/>
        <end position="95"/>
    </location>
</feature>
<evidence type="ECO:0000313" key="10">
    <source>
        <dbReference type="EMBL" id="UUX33466.1"/>
    </source>
</evidence>
<comment type="subcellular location">
    <subcellularLocation>
        <location evidence="1">Cell inner membrane</location>
        <topology evidence="1">Multi-pass membrane protein</topology>
    </subcellularLocation>
    <subcellularLocation>
        <location evidence="8">Cell membrane</location>
        <topology evidence="8">Multi-pass membrane protein</topology>
    </subcellularLocation>
</comment>
<feature type="transmembrane region" description="Helical" evidence="8">
    <location>
        <begin position="403"/>
        <end position="420"/>
    </location>
</feature>
<feature type="transmembrane region" description="Helical" evidence="8">
    <location>
        <begin position="147"/>
        <end position="170"/>
    </location>
</feature>
<dbReference type="InterPro" id="IPR000515">
    <property type="entry name" value="MetI-like"/>
</dbReference>
<dbReference type="Proteomes" id="UP001315967">
    <property type="component" value="Chromosome"/>
</dbReference>
<evidence type="ECO:0000256" key="8">
    <source>
        <dbReference type="RuleBase" id="RU363032"/>
    </source>
</evidence>
<dbReference type="PANTHER" id="PTHR43357:SF4">
    <property type="entry name" value="INNER MEMBRANE ABC TRANSPORTER PERMEASE PROTEIN YDCV"/>
    <property type="match status" value="1"/>
</dbReference>
<evidence type="ECO:0000256" key="7">
    <source>
        <dbReference type="ARBA" id="ARBA00023136"/>
    </source>
</evidence>
<sequence length="572" mass="64170">MNEQTTNYKLRNRMLLMIMGVIVGWGVFTFLIYPNITILQSSFFPNGELDLDPMMNVLRSKRAVTAIFNSFILAVSLVITTNILGIFQVFVLDYFEIKGSRWLNMAYYSSLICNGIVLVTAYNFILGPRGFLTANLLQYFPDMNVNWFRGFWAVLAQMTIANTFNHIVLVRSAMKNVDYQTIEAARNMGVKEFRIITKVVLPQLAPALIAASILVFLSGISAFATPEVLGGDFETINPLIMTFSAQIGTRNYAAVLALLLAVITIIILLIFTYIEKHNINISVSKVKTKIKKVKIQNKTANAIVTVMAHIIGLINVLPLLFVILFSFMNINDLLYGVIDFRNLSFDNYIRVFESSQGLQPIFVSIVYSGLAALISVLIMLVLARIITKYNHPLSQLLENLLQIPWYLPATLIALGFVMTFNQPTVFTFGQTLTGTTVILLIVYIILRLPTTLRMIKSGYLSVDYSLEEAAKNVGASTFSTYTKVIIPIIWPTVLSTFLLSFIGMLAEYDATVFVFHPLYQPLGIVLKQTTEPTAPPEQQLLTYVYSVIIMIISAIAIYFVYGRNGRKNKVKA</sequence>
<evidence type="ECO:0000256" key="1">
    <source>
        <dbReference type="ARBA" id="ARBA00004429"/>
    </source>
</evidence>
<dbReference type="CDD" id="cd06261">
    <property type="entry name" value="TM_PBP2"/>
    <property type="match status" value="2"/>
</dbReference>
<feature type="transmembrane region" description="Helical" evidence="8">
    <location>
        <begin position="361"/>
        <end position="382"/>
    </location>
</feature>
<feature type="transmembrane region" description="Helical" evidence="8">
    <location>
        <begin position="299"/>
        <end position="327"/>
    </location>
</feature>
<dbReference type="Gene3D" id="1.10.3720.10">
    <property type="entry name" value="MetI-like"/>
    <property type="match status" value="2"/>
</dbReference>
<reference evidence="10 11" key="1">
    <citation type="submission" date="2022-08" db="EMBL/GenBank/DDBJ databases">
        <title>Aerococcaceae sp. nov isolated from spoiled eye mask.</title>
        <authorList>
            <person name="Zhou G."/>
            <person name="Xie X.-B."/>
            <person name="Shi Q.-S."/>
            <person name="Wang Y.-S."/>
            <person name="Wen X."/>
            <person name="Peng H."/>
            <person name="Yang X.-J."/>
            <person name="Tao H.-B."/>
            <person name="Huang X.-M."/>
        </authorList>
    </citation>
    <scope>NUCLEOTIDE SEQUENCE [LARGE SCALE GENOMIC DNA]</scope>
    <source>
        <strain evidence="11">DM20194951</strain>
    </source>
</reference>
<keyword evidence="6 8" id="KW-1133">Transmembrane helix</keyword>
<comment type="similarity">
    <text evidence="8">Belongs to the binding-protein-dependent transport system permease family.</text>
</comment>
<feature type="transmembrane region" description="Helical" evidence="8">
    <location>
        <begin position="484"/>
        <end position="506"/>
    </location>
</feature>
<feature type="transmembrane region" description="Helical" evidence="8">
    <location>
        <begin position="426"/>
        <end position="446"/>
    </location>
</feature>
<dbReference type="Pfam" id="PF00528">
    <property type="entry name" value="BPD_transp_1"/>
    <property type="match status" value="2"/>
</dbReference>
<keyword evidence="7 8" id="KW-0472">Membrane</keyword>
<keyword evidence="11" id="KW-1185">Reference proteome</keyword>
<keyword evidence="5 8" id="KW-0812">Transmembrane</keyword>